<gene>
    <name evidence="1" type="ORF">LMG27952_01268</name>
</gene>
<comment type="caution">
    <text evidence="1">The sequence shown here is derived from an EMBL/GenBank/DDBJ whole genome shotgun (WGS) entry which is preliminary data.</text>
</comment>
<accession>A0ABN7HI58</accession>
<protein>
    <submittedName>
        <fullName evidence="1">Uncharacterized protein</fullName>
    </submittedName>
</protein>
<dbReference type="Proteomes" id="UP000656319">
    <property type="component" value="Unassembled WGS sequence"/>
</dbReference>
<sequence>MQPVPHFAARLRQFLYAMLAARFIELAPRATCNARRE</sequence>
<dbReference type="EMBL" id="CAJHCQ010000002">
    <property type="protein sequence ID" value="CAD6520209.1"/>
    <property type="molecule type" value="Genomic_DNA"/>
</dbReference>
<proteinExistence type="predicted"/>
<evidence type="ECO:0000313" key="2">
    <source>
        <dbReference type="Proteomes" id="UP000656319"/>
    </source>
</evidence>
<organism evidence="1 2">
    <name type="scientific">Paraburkholderia hiiakae</name>
    <dbReference type="NCBI Taxonomy" id="1081782"/>
    <lineage>
        <taxon>Bacteria</taxon>
        <taxon>Pseudomonadati</taxon>
        <taxon>Pseudomonadota</taxon>
        <taxon>Betaproteobacteria</taxon>
        <taxon>Burkholderiales</taxon>
        <taxon>Burkholderiaceae</taxon>
        <taxon>Paraburkholderia</taxon>
    </lineage>
</organism>
<reference evidence="1 2" key="1">
    <citation type="submission" date="2020-10" db="EMBL/GenBank/DDBJ databases">
        <authorList>
            <person name="Peeters C."/>
        </authorList>
    </citation>
    <scope>NUCLEOTIDE SEQUENCE [LARGE SCALE GENOMIC DNA]</scope>
    <source>
        <strain evidence="1 2">LMG 27952</strain>
    </source>
</reference>
<keyword evidence="2" id="KW-1185">Reference proteome</keyword>
<name>A0ABN7HI58_9BURK</name>
<evidence type="ECO:0000313" key="1">
    <source>
        <dbReference type="EMBL" id="CAD6520209.1"/>
    </source>
</evidence>